<proteinExistence type="predicted"/>
<feature type="transmembrane region" description="Helical" evidence="1">
    <location>
        <begin position="27"/>
        <end position="53"/>
    </location>
</feature>
<dbReference type="EMBL" id="VSSQ01100795">
    <property type="protein sequence ID" value="MPN42807.1"/>
    <property type="molecule type" value="Genomic_DNA"/>
</dbReference>
<organism evidence="2">
    <name type="scientific">bioreactor metagenome</name>
    <dbReference type="NCBI Taxonomy" id="1076179"/>
    <lineage>
        <taxon>unclassified sequences</taxon>
        <taxon>metagenomes</taxon>
        <taxon>ecological metagenomes</taxon>
    </lineage>
</organism>
<evidence type="ECO:0000313" key="2">
    <source>
        <dbReference type="EMBL" id="MPN42807.1"/>
    </source>
</evidence>
<accession>A0A645HV03</accession>
<protein>
    <submittedName>
        <fullName evidence="2">Uncharacterized protein</fullName>
    </submittedName>
</protein>
<dbReference type="AlphaFoldDB" id="A0A645HV03"/>
<comment type="caution">
    <text evidence="2">The sequence shown here is derived from an EMBL/GenBank/DDBJ whole genome shotgun (WGS) entry which is preliminary data.</text>
</comment>
<evidence type="ECO:0000256" key="1">
    <source>
        <dbReference type="SAM" id="Phobius"/>
    </source>
</evidence>
<keyword evidence="1" id="KW-0472">Membrane</keyword>
<keyword evidence="1" id="KW-1133">Transmembrane helix</keyword>
<keyword evidence="1" id="KW-0812">Transmembrane</keyword>
<reference evidence="2" key="1">
    <citation type="submission" date="2019-08" db="EMBL/GenBank/DDBJ databases">
        <authorList>
            <person name="Kucharzyk K."/>
            <person name="Murdoch R.W."/>
            <person name="Higgins S."/>
            <person name="Loffler F."/>
        </authorList>
    </citation>
    <scope>NUCLEOTIDE SEQUENCE</scope>
</reference>
<sequence>MKKEDDILEKEYTVMTMIRIRLKNDRLLICFILNSLLNNLLPTIGIIIVTFWIKSNRNTGKLKNIGNWSSEQCHK</sequence>
<gene>
    <name evidence="2" type="ORF">SDC9_190365</name>
</gene>
<name>A0A645HV03_9ZZZZ</name>